<dbReference type="FunFam" id="3.80.10.10:FF:000383">
    <property type="entry name" value="Leucine-rich repeat receptor protein kinase EMS1"/>
    <property type="match status" value="1"/>
</dbReference>
<dbReference type="SUPFAM" id="SSF52058">
    <property type="entry name" value="L domain-like"/>
    <property type="match status" value="1"/>
</dbReference>
<dbReference type="OMA" id="CIGDMSF"/>
<protein>
    <submittedName>
        <fullName evidence="5">Uncharacterized protein</fullName>
    </submittedName>
</protein>
<keyword evidence="4" id="KW-0472">Membrane</keyword>
<evidence type="ECO:0000313" key="5">
    <source>
        <dbReference type="EMBL" id="PHT65240.1"/>
    </source>
</evidence>
<dbReference type="EMBL" id="AYRZ02000012">
    <property type="protein sequence ID" value="PHT65240.1"/>
    <property type="molecule type" value="Genomic_DNA"/>
</dbReference>
<comment type="similarity">
    <text evidence="1">Belongs to the RLP family.</text>
</comment>
<evidence type="ECO:0000256" key="3">
    <source>
        <dbReference type="ARBA" id="ARBA00022737"/>
    </source>
</evidence>
<dbReference type="PANTHER" id="PTHR48062:SF45">
    <property type="entry name" value="HAT C-TERMINAL DIMERISATION DOMAIN-CONTAINING PROTEIN"/>
    <property type="match status" value="1"/>
</dbReference>
<evidence type="ECO:0000256" key="1">
    <source>
        <dbReference type="ARBA" id="ARBA00009592"/>
    </source>
</evidence>
<dbReference type="Pfam" id="PF00560">
    <property type="entry name" value="LRR_1"/>
    <property type="match status" value="5"/>
</dbReference>
<dbReference type="Gramene" id="PHT65240">
    <property type="protein sequence ID" value="PHT65240"/>
    <property type="gene ID" value="T459_29665"/>
</dbReference>
<dbReference type="STRING" id="4072.A0A2G2Y682"/>
<dbReference type="PANTHER" id="PTHR48062">
    <property type="entry name" value="RECEPTOR-LIKE PROTEIN 14"/>
    <property type="match status" value="1"/>
</dbReference>
<keyword evidence="4" id="KW-0812">Transmembrane</keyword>
<keyword evidence="2" id="KW-0433">Leucine-rich repeat</keyword>
<dbReference type="InterPro" id="IPR051502">
    <property type="entry name" value="RLP_Defense_Trigger"/>
</dbReference>
<dbReference type="Gene3D" id="3.80.10.10">
    <property type="entry name" value="Ribonuclease Inhibitor"/>
    <property type="match status" value="1"/>
</dbReference>
<reference evidence="5 6" key="2">
    <citation type="journal article" date="2017" name="Genome Biol.">
        <title>New reference genome sequences of hot pepper reveal the massive evolution of plant disease-resistance genes by retroduplication.</title>
        <authorList>
            <person name="Kim S."/>
            <person name="Park J."/>
            <person name="Yeom S.I."/>
            <person name="Kim Y.M."/>
            <person name="Seo E."/>
            <person name="Kim K.T."/>
            <person name="Kim M.S."/>
            <person name="Lee J.M."/>
            <person name="Cheong K."/>
            <person name="Shin H.S."/>
            <person name="Kim S.B."/>
            <person name="Han K."/>
            <person name="Lee J."/>
            <person name="Park M."/>
            <person name="Lee H.A."/>
            <person name="Lee H.Y."/>
            <person name="Lee Y."/>
            <person name="Oh S."/>
            <person name="Lee J.H."/>
            <person name="Choi E."/>
            <person name="Choi E."/>
            <person name="Lee S.E."/>
            <person name="Jeon J."/>
            <person name="Kim H."/>
            <person name="Choi G."/>
            <person name="Song H."/>
            <person name="Lee J."/>
            <person name="Lee S.C."/>
            <person name="Kwon J.K."/>
            <person name="Lee H.Y."/>
            <person name="Koo N."/>
            <person name="Hong Y."/>
            <person name="Kim R.W."/>
            <person name="Kang W.H."/>
            <person name="Huh J.H."/>
            <person name="Kang B.C."/>
            <person name="Yang T.J."/>
            <person name="Lee Y.H."/>
            <person name="Bennetzen J.L."/>
            <person name="Choi D."/>
        </authorList>
    </citation>
    <scope>NUCLEOTIDE SEQUENCE [LARGE SCALE GENOMIC DNA]</scope>
    <source>
        <strain evidence="6">cv. CM334</strain>
    </source>
</reference>
<dbReference type="PRINTS" id="PR00019">
    <property type="entry name" value="LEURICHRPT"/>
</dbReference>
<organism evidence="5 6">
    <name type="scientific">Capsicum annuum</name>
    <name type="common">Capsicum pepper</name>
    <dbReference type="NCBI Taxonomy" id="4072"/>
    <lineage>
        <taxon>Eukaryota</taxon>
        <taxon>Viridiplantae</taxon>
        <taxon>Streptophyta</taxon>
        <taxon>Embryophyta</taxon>
        <taxon>Tracheophyta</taxon>
        <taxon>Spermatophyta</taxon>
        <taxon>Magnoliopsida</taxon>
        <taxon>eudicotyledons</taxon>
        <taxon>Gunneridae</taxon>
        <taxon>Pentapetalae</taxon>
        <taxon>asterids</taxon>
        <taxon>lamiids</taxon>
        <taxon>Solanales</taxon>
        <taxon>Solanaceae</taxon>
        <taxon>Solanoideae</taxon>
        <taxon>Capsiceae</taxon>
        <taxon>Capsicum</taxon>
    </lineage>
</organism>
<keyword evidence="4" id="KW-1133">Transmembrane helix</keyword>
<proteinExistence type="inferred from homology"/>
<accession>A0A2G2Y682</accession>
<dbReference type="AlphaFoldDB" id="A0A2G2Y682"/>
<gene>
    <name evidence="5" type="ORF">T459_29665</name>
</gene>
<evidence type="ECO:0000313" key="6">
    <source>
        <dbReference type="Proteomes" id="UP000222542"/>
    </source>
</evidence>
<dbReference type="InterPro" id="IPR001611">
    <property type="entry name" value="Leu-rich_rpt"/>
</dbReference>
<evidence type="ECO:0000256" key="4">
    <source>
        <dbReference type="SAM" id="Phobius"/>
    </source>
</evidence>
<dbReference type="Proteomes" id="UP000222542">
    <property type="component" value="Unassembled WGS sequence"/>
</dbReference>
<feature type="transmembrane region" description="Helical" evidence="4">
    <location>
        <begin position="267"/>
        <end position="288"/>
    </location>
</feature>
<name>A0A2G2Y682_CAPAN</name>
<keyword evidence="6" id="KW-1185">Reference proteome</keyword>
<sequence>MFSNSSDLKVLDLGHNYFSGSISKWLGSSLEITTLLLKGNHLQGTIPTEICRASKLRIMDLSHNNLSGPIPHCIGNMMQLTGAKEAYPYGPRFYFLLTMHGFRADFTTKHNTYSYEGCVVDLMAGIDLSNNQLSCEIPRELCNLTVMQALNLSSNDIIGTILFEFSNLQKIESLDLSYNKLSGRIPSQFVELTTLAVFSMAHNNLIGMAPKRTSQFATFTESSYEGKPFLCGPLLHKNCMESKEILMSPPVPDFCEDDHGFLEMNSFYISFLLAYENVVLALVVVVCVNPYWRNIWFYYVESYMYSCYDYFSSKYIRP</sequence>
<keyword evidence="3" id="KW-0677">Repeat</keyword>
<dbReference type="InterPro" id="IPR032675">
    <property type="entry name" value="LRR_dom_sf"/>
</dbReference>
<reference evidence="5 6" key="1">
    <citation type="journal article" date="2014" name="Nat. Genet.">
        <title>Genome sequence of the hot pepper provides insights into the evolution of pungency in Capsicum species.</title>
        <authorList>
            <person name="Kim S."/>
            <person name="Park M."/>
            <person name="Yeom S.I."/>
            <person name="Kim Y.M."/>
            <person name="Lee J.M."/>
            <person name="Lee H.A."/>
            <person name="Seo E."/>
            <person name="Choi J."/>
            <person name="Cheong K."/>
            <person name="Kim K.T."/>
            <person name="Jung K."/>
            <person name="Lee G.W."/>
            <person name="Oh S.K."/>
            <person name="Bae C."/>
            <person name="Kim S.B."/>
            <person name="Lee H.Y."/>
            <person name="Kim S.Y."/>
            <person name="Kim M.S."/>
            <person name="Kang B.C."/>
            <person name="Jo Y.D."/>
            <person name="Yang H.B."/>
            <person name="Jeong H.J."/>
            <person name="Kang W.H."/>
            <person name="Kwon J.K."/>
            <person name="Shin C."/>
            <person name="Lim J.Y."/>
            <person name="Park J.H."/>
            <person name="Huh J.H."/>
            <person name="Kim J.S."/>
            <person name="Kim B.D."/>
            <person name="Cohen O."/>
            <person name="Paran I."/>
            <person name="Suh M.C."/>
            <person name="Lee S.B."/>
            <person name="Kim Y.K."/>
            <person name="Shin Y."/>
            <person name="Noh S.J."/>
            <person name="Park J."/>
            <person name="Seo Y.S."/>
            <person name="Kwon S.Y."/>
            <person name="Kim H.A."/>
            <person name="Park J.M."/>
            <person name="Kim H.J."/>
            <person name="Choi S.B."/>
            <person name="Bosland P.W."/>
            <person name="Reeves G."/>
            <person name="Jo S.H."/>
            <person name="Lee B.W."/>
            <person name="Cho H.T."/>
            <person name="Choi H.S."/>
            <person name="Lee M.S."/>
            <person name="Yu Y."/>
            <person name="Do Choi Y."/>
            <person name="Park B.S."/>
            <person name="van Deynze A."/>
            <person name="Ashrafi H."/>
            <person name="Hill T."/>
            <person name="Kim W.T."/>
            <person name="Pai H.S."/>
            <person name="Ahn H.K."/>
            <person name="Yeam I."/>
            <person name="Giovannoni J.J."/>
            <person name="Rose J.K."/>
            <person name="Sorensen I."/>
            <person name="Lee S.J."/>
            <person name="Kim R.W."/>
            <person name="Choi I.Y."/>
            <person name="Choi B.S."/>
            <person name="Lim J.S."/>
            <person name="Lee Y.H."/>
            <person name="Choi D."/>
        </authorList>
    </citation>
    <scope>NUCLEOTIDE SEQUENCE [LARGE SCALE GENOMIC DNA]</scope>
    <source>
        <strain evidence="6">cv. CM334</strain>
    </source>
</reference>
<comment type="caution">
    <text evidence="5">The sequence shown here is derived from an EMBL/GenBank/DDBJ whole genome shotgun (WGS) entry which is preliminary data.</text>
</comment>
<evidence type="ECO:0000256" key="2">
    <source>
        <dbReference type="ARBA" id="ARBA00022614"/>
    </source>
</evidence>